<dbReference type="EMBL" id="JBHPBY010000341">
    <property type="protein sequence ID" value="MFC1852630.1"/>
    <property type="molecule type" value="Genomic_DNA"/>
</dbReference>
<feature type="repeat" description="TPR" evidence="3">
    <location>
        <begin position="604"/>
        <end position="637"/>
    </location>
</feature>
<feature type="repeat" description="TPR" evidence="3">
    <location>
        <begin position="672"/>
        <end position="705"/>
    </location>
</feature>
<protein>
    <submittedName>
        <fullName evidence="7">Tetratricopeptide repeat protein</fullName>
    </submittedName>
</protein>
<feature type="repeat" description="TPR" evidence="3">
    <location>
        <begin position="71"/>
        <end position="104"/>
    </location>
</feature>
<sequence>KELIKKASKIIDQQVDNEFSHQQGLALIEDGQYELAIQELTKVLAADPSHIASIEAIDKARGQLVEQHEAINRLYEEGSQYIQEGKFQDALGVWQKILEIEPDNQKAQDYVHDTNNAITQREENIAAHLQKAETFLEVERYDKAVTEWEKILEIDPLRSEVKQKIEEAAAFLQASQAVPEKDKDLELVRETPPEVSTPESVTPPPPTEDQAELVRSFLDQGLQLYGAGDYRGAINIWRKVLDIDTSHEQALEYMELAKEELYALGEYDEDITEPVPTAETSVSPESMPLPQIEQTDIPEKPQDDEDIPDIVRDEPIPVEEEPIIVDTGYSPHGTTLEGTTEKINIQSIEDAMEDLPELRISEPEPTTEVREDADFDSYQETMAMAPIDESIPVPEEEITEPVPTEPDLPPVIEEPAPEPVPISPQKEKIPDTVKGEEAPPAIPPEQEVTVVKTVKQKEKPLKKMKEPVPSRTVEIEPLFDSGLAHYENGNFDKAITDWTEVLKINPQHKKTKILLDKAKKKLETKLDEIEEEVASTVKKKKTTMFIFGGIGIGLVIIIVVSYFLFVSYQASKNRTTALQYFSEKNYTQAITFFEQFLETDADDAPALEKLGISYLKVDQPQKAQEIFKKYLKQNKQTEPILVYLAEAYYKNGEYSKAKNEFEAAKKLNPNSIDAHLGLARSYQKLEETENAITEYQVVRDLEPTKITDNDWILIGQAYSSNGEFEKSIEVFLKVRQHSYQSEVGIGKGYFELNKPAEAIKWFNRAKKSQPKAADSRVYLGRCYYQLKKYEEAIAEYLEVIELFPDDIEVYLQLGTAYLKLNKHSDAISYYQKALQYHPNDPKLHYYLGFTHHVQGDYVNAIEQYQLAIAARQNYAEALANLGIVYLKNNDKDSAIKAWFASLKANPDQPKIQASLRRLGIN</sequence>
<feature type="repeat" description="TPR" evidence="3">
    <location>
        <begin position="807"/>
        <end position="840"/>
    </location>
</feature>
<dbReference type="InterPro" id="IPR019734">
    <property type="entry name" value="TPR_rpt"/>
</dbReference>
<dbReference type="PROSITE" id="PS50005">
    <property type="entry name" value="TPR"/>
    <property type="match status" value="10"/>
</dbReference>
<gene>
    <name evidence="7" type="ORF">ACFL27_20725</name>
</gene>
<feature type="repeat" description="TPR" evidence="3">
    <location>
        <begin position="875"/>
        <end position="908"/>
    </location>
</feature>
<dbReference type="SUPFAM" id="SSF48452">
    <property type="entry name" value="TPR-like"/>
    <property type="match status" value="3"/>
</dbReference>
<dbReference type="Gene3D" id="1.25.40.10">
    <property type="entry name" value="Tetratricopeptide repeat domain"/>
    <property type="match status" value="6"/>
</dbReference>
<evidence type="ECO:0000256" key="1">
    <source>
        <dbReference type="ARBA" id="ARBA00022737"/>
    </source>
</evidence>
<name>A0ABV6Z2F1_UNCC1</name>
<evidence type="ECO:0000256" key="4">
    <source>
        <dbReference type="SAM" id="Coils"/>
    </source>
</evidence>
<dbReference type="Pfam" id="PF13414">
    <property type="entry name" value="TPR_11"/>
    <property type="match status" value="1"/>
</dbReference>
<keyword evidence="6" id="KW-1133">Transmembrane helix</keyword>
<dbReference type="InterPro" id="IPR013105">
    <property type="entry name" value="TPR_2"/>
</dbReference>
<evidence type="ECO:0000256" key="3">
    <source>
        <dbReference type="PROSITE-ProRule" id="PRU00339"/>
    </source>
</evidence>
<dbReference type="Proteomes" id="UP001594351">
    <property type="component" value="Unassembled WGS sequence"/>
</dbReference>
<comment type="caution">
    <text evidence="7">The sequence shown here is derived from an EMBL/GenBank/DDBJ whole genome shotgun (WGS) entry which is preliminary data.</text>
</comment>
<dbReference type="InterPro" id="IPR051685">
    <property type="entry name" value="Ycf3/AcsC/BcsC/TPR_MFPF"/>
</dbReference>
<feature type="repeat" description="TPR" evidence="3">
    <location>
        <begin position="17"/>
        <end position="50"/>
    </location>
</feature>
<proteinExistence type="predicted"/>
<dbReference type="SMART" id="SM00028">
    <property type="entry name" value="TPR"/>
    <property type="match status" value="14"/>
</dbReference>
<keyword evidence="6" id="KW-0472">Membrane</keyword>
<dbReference type="InterPro" id="IPR011990">
    <property type="entry name" value="TPR-like_helical_dom_sf"/>
</dbReference>
<keyword evidence="2 3" id="KW-0802">TPR repeat</keyword>
<evidence type="ECO:0000256" key="6">
    <source>
        <dbReference type="SAM" id="Phobius"/>
    </source>
</evidence>
<feature type="repeat" description="TPR" evidence="3">
    <location>
        <begin position="125"/>
        <end position="158"/>
    </location>
</feature>
<reference evidence="7 8" key="1">
    <citation type="submission" date="2024-09" db="EMBL/GenBank/DDBJ databases">
        <title>Laminarin stimulates single cell rates of sulfate reduction while oxygen inhibits transcriptomic activity in coastal marine sediment.</title>
        <authorList>
            <person name="Lindsay M."/>
            <person name="Orcutt B."/>
            <person name="Emerson D."/>
            <person name="Stepanauskas R."/>
            <person name="D'Angelo T."/>
        </authorList>
    </citation>
    <scope>NUCLEOTIDE SEQUENCE [LARGE SCALE GENOMIC DNA]</scope>
    <source>
        <strain evidence="7">SAG AM-311-K15</strain>
    </source>
</reference>
<accession>A0ABV6Z2F1</accession>
<keyword evidence="6" id="KW-0812">Transmembrane</keyword>
<keyword evidence="4" id="KW-0175">Coiled coil</keyword>
<evidence type="ECO:0000313" key="7">
    <source>
        <dbReference type="EMBL" id="MFC1852630.1"/>
    </source>
</evidence>
<dbReference type="PANTHER" id="PTHR44943">
    <property type="entry name" value="CELLULOSE SYNTHASE OPERON PROTEIN C"/>
    <property type="match status" value="1"/>
</dbReference>
<keyword evidence="8" id="KW-1185">Reference proteome</keyword>
<dbReference type="Pfam" id="PF12895">
    <property type="entry name" value="ANAPC3"/>
    <property type="match status" value="1"/>
</dbReference>
<dbReference type="PANTHER" id="PTHR44943:SF8">
    <property type="entry name" value="TPR REPEAT-CONTAINING PROTEIN MJ0263"/>
    <property type="match status" value="1"/>
</dbReference>
<keyword evidence="1" id="KW-0677">Repeat</keyword>
<organism evidence="7 8">
    <name type="scientific">candidate division CSSED10-310 bacterium</name>
    <dbReference type="NCBI Taxonomy" id="2855610"/>
    <lineage>
        <taxon>Bacteria</taxon>
        <taxon>Bacteria division CSSED10-310</taxon>
    </lineage>
</organism>
<dbReference type="Pfam" id="PF13181">
    <property type="entry name" value="TPR_8"/>
    <property type="match status" value="2"/>
</dbReference>
<dbReference type="PROSITE" id="PS50293">
    <property type="entry name" value="TPR_REGION"/>
    <property type="match status" value="2"/>
</dbReference>
<evidence type="ECO:0000256" key="2">
    <source>
        <dbReference type="ARBA" id="ARBA00022803"/>
    </source>
</evidence>
<dbReference type="Pfam" id="PF14559">
    <property type="entry name" value="TPR_19"/>
    <property type="match status" value="1"/>
</dbReference>
<dbReference type="Pfam" id="PF07719">
    <property type="entry name" value="TPR_2"/>
    <property type="match status" value="1"/>
</dbReference>
<feature type="coiled-coil region" evidence="4">
    <location>
        <begin position="512"/>
        <end position="539"/>
    </location>
</feature>
<feature type="repeat" description="TPR" evidence="3">
    <location>
        <begin position="475"/>
        <end position="508"/>
    </location>
</feature>
<feature type="non-terminal residue" evidence="7">
    <location>
        <position position="1"/>
    </location>
</feature>
<evidence type="ECO:0000313" key="8">
    <source>
        <dbReference type="Proteomes" id="UP001594351"/>
    </source>
</evidence>
<evidence type="ECO:0000256" key="5">
    <source>
        <dbReference type="SAM" id="MobiDB-lite"/>
    </source>
</evidence>
<feature type="transmembrane region" description="Helical" evidence="6">
    <location>
        <begin position="545"/>
        <end position="565"/>
    </location>
</feature>
<feature type="repeat" description="TPR" evidence="3">
    <location>
        <begin position="773"/>
        <end position="806"/>
    </location>
</feature>
<feature type="region of interest" description="Disordered" evidence="5">
    <location>
        <begin position="189"/>
        <end position="209"/>
    </location>
</feature>
<feature type="repeat" description="TPR" evidence="3">
    <location>
        <begin position="638"/>
        <end position="671"/>
    </location>
</feature>